<gene>
    <name evidence="1" type="ORF">CEPIT_LOCUS12505</name>
</gene>
<sequence length="240" mass="27922">MSTWHFYFNFLFFSSFLFLLFLSFSPSPRPFFFLPSPLLRFFSFSFSGQRFQASTRPPLLHVCHSCLPTHLRRTYLHLRRPYYLYTRRPPSPPTAGLTPYPQPSLPSHPCLHTTTFGPPPPLPSYPPVTVSAAPKKSIPTTFTARPTPLLPLPSFWPPPPSTPPARPPYPPPPWHYPYHYSHSLTAPSMFEMEMDLKVYNKGNERIWQEKENADMGDWGKKRVNGGEEISAWFWERKRKK</sequence>
<keyword evidence="2" id="KW-1185">Reference proteome</keyword>
<comment type="caution">
    <text evidence="1">The sequence shown here is derived from an EMBL/GenBank/DDBJ whole genome shotgun (WGS) entry which is preliminary data.</text>
</comment>
<evidence type="ECO:0000313" key="1">
    <source>
        <dbReference type="EMBL" id="CAH9093484.1"/>
    </source>
</evidence>
<reference evidence="1" key="1">
    <citation type="submission" date="2022-07" db="EMBL/GenBank/DDBJ databases">
        <authorList>
            <person name="Macas J."/>
            <person name="Novak P."/>
            <person name="Neumann P."/>
        </authorList>
    </citation>
    <scope>NUCLEOTIDE SEQUENCE</scope>
</reference>
<dbReference type="Proteomes" id="UP001152523">
    <property type="component" value="Unassembled WGS sequence"/>
</dbReference>
<evidence type="ECO:0000313" key="2">
    <source>
        <dbReference type="Proteomes" id="UP001152523"/>
    </source>
</evidence>
<dbReference type="EMBL" id="CAMAPF010000076">
    <property type="protein sequence ID" value="CAH9093484.1"/>
    <property type="molecule type" value="Genomic_DNA"/>
</dbReference>
<protein>
    <submittedName>
        <fullName evidence="1">Uncharacterized protein</fullName>
    </submittedName>
</protein>
<name>A0AAV0D9X4_9ASTE</name>
<dbReference type="AlphaFoldDB" id="A0AAV0D9X4"/>
<accession>A0AAV0D9X4</accession>
<organism evidence="1 2">
    <name type="scientific">Cuscuta epithymum</name>
    <dbReference type="NCBI Taxonomy" id="186058"/>
    <lineage>
        <taxon>Eukaryota</taxon>
        <taxon>Viridiplantae</taxon>
        <taxon>Streptophyta</taxon>
        <taxon>Embryophyta</taxon>
        <taxon>Tracheophyta</taxon>
        <taxon>Spermatophyta</taxon>
        <taxon>Magnoliopsida</taxon>
        <taxon>eudicotyledons</taxon>
        <taxon>Gunneridae</taxon>
        <taxon>Pentapetalae</taxon>
        <taxon>asterids</taxon>
        <taxon>lamiids</taxon>
        <taxon>Solanales</taxon>
        <taxon>Convolvulaceae</taxon>
        <taxon>Cuscuteae</taxon>
        <taxon>Cuscuta</taxon>
        <taxon>Cuscuta subgen. Cuscuta</taxon>
    </lineage>
</organism>
<proteinExistence type="predicted"/>